<keyword evidence="1" id="KW-0732">Signal</keyword>
<feature type="signal peptide" evidence="1">
    <location>
        <begin position="1"/>
        <end position="27"/>
    </location>
</feature>
<evidence type="ECO:0000256" key="1">
    <source>
        <dbReference type="SAM" id="SignalP"/>
    </source>
</evidence>
<evidence type="ECO:0000313" key="3">
    <source>
        <dbReference type="EMBL" id="GBQ06536.1"/>
    </source>
</evidence>
<dbReference type="Proteomes" id="UP001062901">
    <property type="component" value="Unassembled WGS sequence"/>
</dbReference>
<accession>A0ABQ0NZ02</accession>
<reference evidence="3" key="1">
    <citation type="submission" date="2013-04" db="EMBL/GenBank/DDBJ databases">
        <title>The genome sequencing project of 58 acetic acid bacteria.</title>
        <authorList>
            <person name="Okamoto-Kainuma A."/>
            <person name="Ishikawa M."/>
            <person name="Umino S."/>
            <person name="Koizumi Y."/>
            <person name="Shiwa Y."/>
            <person name="Yoshikawa H."/>
            <person name="Matsutani M."/>
            <person name="Matsushita K."/>
        </authorList>
    </citation>
    <scope>NUCLEOTIDE SEQUENCE</scope>
    <source>
        <strain evidence="3">DSM 15669</strain>
    </source>
</reference>
<organism evidence="3 4">
    <name type="scientific">Saccharibacter floricola DSM 15669</name>
    <dbReference type="NCBI Taxonomy" id="1123227"/>
    <lineage>
        <taxon>Bacteria</taxon>
        <taxon>Pseudomonadati</taxon>
        <taxon>Pseudomonadota</taxon>
        <taxon>Alphaproteobacteria</taxon>
        <taxon>Acetobacterales</taxon>
        <taxon>Acetobacteraceae</taxon>
        <taxon>Saccharibacter</taxon>
    </lineage>
</organism>
<sequence>MLTMPVVMRQARLVVSLALMAALAACATAPPTHPNDLCAIYHEKRGWYHAAMRQEAKWNIPSSVPMAIMHQESSFRSNVHTRRTHIFWVIPWGYITTAYGYAQAKTDVWHDYERRAGVSGSRDNFADALNFMNWYITNTRQIDHIPVTDANRQYLAYHDGWGGYRRRTYASKAWLINVADKVGARAQLYQRQFDRCKDDLKGGFWERFWSWL</sequence>
<evidence type="ECO:0000259" key="2">
    <source>
        <dbReference type="Pfam" id="PF19489"/>
    </source>
</evidence>
<gene>
    <name evidence="3" type="ORF">AA15669_0980</name>
</gene>
<dbReference type="InterPro" id="IPR045795">
    <property type="entry name" value="SLT_4"/>
</dbReference>
<dbReference type="Gene3D" id="1.10.530.10">
    <property type="match status" value="1"/>
</dbReference>
<keyword evidence="4" id="KW-1185">Reference proteome</keyword>
<dbReference type="SUPFAM" id="SSF53955">
    <property type="entry name" value="Lysozyme-like"/>
    <property type="match status" value="1"/>
</dbReference>
<dbReference type="EMBL" id="BAQD01000012">
    <property type="protein sequence ID" value="GBQ06536.1"/>
    <property type="molecule type" value="Genomic_DNA"/>
</dbReference>
<dbReference type="InterPro" id="IPR023346">
    <property type="entry name" value="Lysozyme-like_dom_sf"/>
</dbReference>
<proteinExistence type="predicted"/>
<feature type="domain" description="Transglycosylase SLT" evidence="2">
    <location>
        <begin position="15"/>
        <end position="196"/>
    </location>
</feature>
<dbReference type="Pfam" id="PF19489">
    <property type="entry name" value="SLT_4"/>
    <property type="match status" value="1"/>
</dbReference>
<feature type="chain" id="PRO_5046376492" description="Transglycosylase SLT domain-containing protein" evidence="1">
    <location>
        <begin position="28"/>
        <end position="212"/>
    </location>
</feature>
<evidence type="ECO:0000313" key="4">
    <source>
        <dbReference type="Proteomes" id="UP001062901"/>
    </source>
</evidence>
<name>A0ABQ0NZ02_9PROT</name>
<comment type="caution">
    <text evidence="3">The sequence shown here is derived from an EMBL/GenBank/DDBJ whole genome shotgun (WGS) entry which is preliminary data.</text>
</comment>
<protein>
    <recommendedName>
        <fullName evidence="2">Transglycosylase SLT domain-containing protein</fullName>
    </recommendedName>
</protein>